<dbReference type="OrthoDB" id="9785420at2"/>
<proteinExistence type="predicted"/>
<protein>
    <submittedName>
        <fullName evidence="1">D-aminopeptidase DppA. Metallo peptidase. MEROPS family M55</fullName>
    </submittedName>
</protein>
<dbReference type="Proteomes" id="UP000242592">
    <property type="component" value="Unassembled WGS sequence"/>
</dbReference>
<accession>A0A1M5SJT5</accession>
<evidence type="ECO:0000313" key="1">
    <source>
        <dbReference type="EMBL" id="SHH38173.1"/>
    </source>
</evidence>
<keyword evidence="1" id="KW-0645">Protease</keyword>
<dbReference type="InterPro" id="IPR027476">
    <property type="entry name" value="DppA_N"/>
</dbReference>
<keyword evidence="1" id="KW-0378">Hydrolase</keyword>
<dbReference type="Gene3D" id="3.40.50.10780">
    <property type="entry name" value="Dipeptide transport protein"/>
    <property type="match status" value="1"/>
</dbReference>
<dbReference type="InterPro" id="IPR007035">
    <property type="entry name" value="Peptidase_M55"/>
</dbReference>
<sequence length="273" mass="31080">MKIYVSVDFEGLGGIVQWSDVSKGNNYKQNYLMEQLRAFLKGVGDNYVLIVDSHASGDNVLWDITNEFHNVEIISGGLRKNYMMSGIDETFDRVVFFGYHASIGSKYSTMDHTYSSSSIHNIWINGQLVNEAIINAAFAGLYNVPISMVIGDDKLKDELTFFKNLYYVETKVSLGRFSAKFKPMKLLLKEIEAKTREMISKPRNFFESFKFKSPIELIIELSDTSRADLVEMLPLTERLDGRKIKVVHSDYQVIFDTILSVAFICQVAKTIGR</sequence>
<dbReference type="AlphaFoldDB" id="A0A1M5SJT5"/>
<reference evidence="2" key="1">
    <citation type="submission" date="2016-11" db="EMBL/GenBank/DDBJ databases">
        <authorList>
            <person name="Varghese N."/>
            <person name="Submissions S."/>
        </authorList>
    </citation>
    <scope>NUCLEOTIDE SEQUENCE [LARGE SCALE GENOMIC DNA]</scope>
    <source>
        <strain evidence="2">DSM 15807</strain>
    </source>
</reference>
<dbReference type="Gene3D" id="3.30.1360.130">
    <property type="entry name" value="Dipeptide transport protein"/>
    <property type="match status" value="1"/>
</dbReference>
<keyword evidence="1" id="KW-0031">Aminopeptidase</keyword>
<dbReference type="RefSeq" id="WP_073072673.1">
    <property type="nucleotide sequence ID" value="NZ_FQXN01000003.1"/>
</dbReference>
<evidence type="ECO:0000313" key="2">
    <source>
        <dbReference type="Proteomes" id="UP000242592"/>
    </source>
</evidence>
<organism evidence="1 2">
    <name type="scientific">Thermosipho atlanticus DSM 15807</name>
    <dbReference type="NCBI Taxonomy" id="1123380"/>
    <lineage>
        <taxon>Bacteria</taxon>
        <taxon>Thermotogati</taxon>
        <taxon>Thermotogota</taxon>
        <taxon>Thermotogae</taxon>
        <taxon>Thermotogales</taxon>
        <taxon>Fervidobacteriaceae</taxon>
        <taxon>Thermosipho</taxon>
    </lineage>
</organism>
<dbReference type="EMBL" id="FQXN01000003">
    <property type="protein sequence ID" value="SHH38173.1"/>
    <property type="molecule type" value="Genomic_DNA"/>
</dbReference>
<dbReference type="InterPro" id="IPR036177">
    <property type="entry name" value="Peptidase_M55_sf"/>
</dbReference>
<name>A0A1M5SJT5_9BACT</name>
<dbReference type="Pfam" id="PF04951">
    <property type="entry name" value="Peptidase_M55"/>
    <property type="match status" value="1"/>
</dbReference>
<dbReference type="GO" id="GO:0004177">
    <property type="term" value="F:aminopeptidase activity"/>
    <property type="evidence" value="ECO:0007669"/>
    <property type="project" value="UniProtKB-KW"/>
</dbReference>
<dbReference type="STRING" id="1123380.SAMN02745199_0888"/>
<keyword evidence="2" id="KW-1185">Reference proteome</keyword>
<gene>
    <name evidence="1" type="ORF">SAMN02745199_0888</name>
</gene>
<dbReference type="SUPFAM" id="SSF63992">
    <property type="entry name" value="Dipeptide transport protein"/>
    <property type="match status" value="1"/>
</dbReference>